<gene>
    <name evidence="1" type="ORF">ALTATR162_LOCUS11595</name>
</gene>
<proteinExistence type="predicted"/>
<organism evidence="1 2">
    <name type="scientific">Alternaria atra</name>
    <dbReference type="NCBI Taxonomy" id="119953"/>
    <lineage>
        <taxon>Eukaryota</taxon>
        <taxon>Fungi</taxon>
        <taxon>Dikarya</taxon>
        <taxon>Ascomycota</taxon>
        <taxon>Pezizomycotina</taxon>
        <taxon>Dothideomycetes</taxon>
        <taxon>Pleosporomycetidae</taxon>
        <taxon>Pleosporales</taxon>
        <taxon>Pleosporineae</taxon>
        <taxon>Pleosporaceae</taxon>
        <taxon>Alternaria</taxon>
        <taxon>Alternaria sect. Ulocladioides</taxon>
    </lineage>
</organism>
<dbReference type="PANTHER" id="PTHR42085">
    <property type="entry name" value="F-BOX DOMAIN-CONTAINING PROTEIN"/>
    <property type="match status" value="1"/>
</dbReference>
<dbReference type="RefSeq" id="XP_043175172.1">
    <property type="nucleotide sequence ID" value="XM_043319237.1"/>
</dbReference>
<dbReference type="AlphaFoldDB" id="A0A8J2INU3"/>
<dbReference type="PANTHER" id="PTHR42085:SF1">
    <property type="entry name" value="F-BOX DOMAIN-CONTAINING PROTEIN"/>
    <property type="match status" value="1"/>
</dbReference>
<accession>A0A8J2INU3</accession>
<evidence type="ECO:0000313" key="2">
    <source>
        <dbReference type="Proteomes" id="UP000676310"/>
    </source>
</evidence>
<dbReference type="EMBL" id="CAJRGZ010000030">
    <property type="protein sequence ID" value="CAG5186478.1"/>
    <property type="molecule type" value="Genomic_DNA"/>
</dbReference>
<protein>
    <submittedName>
        <fullName evidence="1">Uncharacterized protein</fullName>
    </submittedName>
</protein>
<dbReference type="Proteomes" id="UP000676310">
    <property type="component" value="Unassembled WGS sequence"/>
</dbReference>
<evidence type="ECO:0000313" key="1">
    <source>
        <dbReference type="EMBL" id="CAG5186478.1"/>
    </source>
</evidence>
<comment type="caution">
    <text evidence="1">The sequence shown here is derived from an EMBL/GenBank/DDBJ whole genome shotgun (WGS) entry which is preliminary data.</text>
</comment>
<sequence length="89" mass="10339">MSTRSPLLNLPAELRNPIYKFVLSASAPLSIHSPQVSRRFEEYKKYDLDLDTFNSGSSHADFNKIKYVNKQLYCETTGLEFKYNETKIE</sequence>
<keyword evidence="2" id="KW-1185">Reference proteome</keyword>
<name>A0A8J2INU3_9PLEO</name>
<dbReference type="OrthoDB" id="4790878at2759"/>
<reference evidence="1" key="1">
    <citation type="submission" date="2021-05" db="EMBL/GenBank/DDBJ databases">
        <authorList>
            <person name="Stam R."/>
        </authorList>
    </citation>
    <scope>NUCLEOTIDE SEQUENCE</scope>
    <source>
        <strain evidence="1">CS162</strain>
    </source>
</reference>
<dbReference type="InterPro" id="IPR038883">
    <property type="entry name" value="AN11006-like"/>
</dbReference>
<dbReference type="GeneID" id="67011884"/>